<dbReference type="PRINTS" id="PR00385">
    <property type="entry name" value="P450"/>
</dbReference>
<dbReference type="InterPro" id="IPR002401">
    <property type="entry name" value="Cyt_P450_E_grp-I"/>
</dbReference>
<dbReference type="GO" id="GO:0004497">
    <property type="term" value="F:monooxygenase activity"/>
    <property type="evidence" value="ECO:0007669"/>
    <property type="project" value="UniProtKB-KW"/>
</dbReference>
<dbReference type="GO" id="GO:0020037">
    <property type="term" value="F:heme binding"/>
    <property type="evidence" value="ECO:0007669"/>
    <property type="project" value="InterPro"/>
</dbReference>
<dbReference type="PANTHER" id="PTHR24279">
    <property type="entry name" value="CYTOCHROME P450"/>
    <property type="match status" value="1"/>
</dbReference>
<dbReference type="InterPro" id="IPR050479">
    <property type="entry name" value="CYP11_CYP27_families"/>
</dbReference>
<keyword evidence="3 8" id="KW-0349">Heme</keyword>
<keyword evidence="6 8" id="KW-0408">Iron</keyword>
<dbReference type="CDD" id="cd11054">
    <property type="entry name" value="CYP24A1-like"/>
    <property type="match status" value="1"/>
</dbReference>
<dbReference type="SUPFAM" id="SSF48264">
    <property type="entry name" value="Cytochrome P450"/>
    <property type="match status" value="1"/>
</dbReference>
<reference evidence="9" key="2">
    <citation type="journal article" date="2020" name="Int. J. Biol. Macromol.">
        <title>Transcriptome analysis of antennal cytochrome P450s and their transcriptional responses to plant and locust volatiles in Locusta migratoria.</title>
        <authorList>
            <person name="Wu H."/>
            <person name="Liu Y."/>
            <person name="Shi X."/>
            <person name="Zhang X."/>
            <person name="Ye C."/>
            <person name="Zhu K.Y."/>
            <person name="Zhu F."/>
            <person name="Zhang J."/>
            <person name="Ma E."/>
        </authorList>
    </citation>
    <scope>NUCLEOTIDE SEQUENCE</scope>
    <source>
        <strain evidence="9">Locust strain-N14</strain>
    </source>
</reference>
<keyword evidence="5" id="KW-0560">Oxidoreductase</keyword>
<dbReference type="Pfam" id="PF00067">
    <property type="entry name" value="p450"/>
    <property type="match status" value="1"/>
</dbReference>
<keyword evidence="4 8" id="KW-0479">Metal-binding</keyword>
<dbReference type="GO" id="GO:0005506">
    <property type="term" value="F:iron ion binding"/>
    <property type="evidence" value="ECO:0007669"/>
    <property type="project" value="InterPro"/>
</dbReference>
<keyword evidence="7" id="KW-0503">Monooxygenase</keyword>
<comment type="similarity">
    <text evidence="2">Belongs to the cytochrome P450 family.</text>
</comment>
<dbReference type="PRINTS" id="PR00463">
    <property type="entry name" value="EP450I"/>
</dbReference>
<proteinExistence type="evidence at transcript level"/>
<dbReference type="PANTHER" id="PTHR24279:SF120">
    <property type="entry name" value="CYTOCHROME P450"/>
    <property type="match status" value="1"/>
</dbReference>
<evidence type="ECO:0000256" key="6">
    <source>
        <dbReference type="ARBA" id="ARBA00023004"/>
    </source>
</evidence>
<evidence type="ECO:0000256" key="8">
    <source>
        <dbReference type="PIRSR" id="PIRSR602401-1"/>
    </source>
</evidence>
<reference evidence="9" key="1">
    <citation type="submission" date="2017-03" db="EMBL/GenBank/DDBJ databases">
        <authorList>
            <person name="Zhang X.Y."/>
            <person name="Li Y.H."/>
            <person name="Kang X.L."/>
            <person name="Wu H.H."/>
            <person name="Yu R.R."/>
            <person name="Guo Y.Q."/>
            <person name="Wang J.X."/>
            <person name="Zhang J.Z."/>
            <person name="Ma E.B."/>
        </authorList>
    </citation>
    <scope>NUCLEOTIDE SEQUENCE</scope>
    <source>
        <strain evidence="9">Locust strain-N14</strain>
    </source>
</reference>
<evidence type="ECO:0000256" key="7">
    <source>
        <dbReference type="ARBA" id="ARBA00023033"/>
    </source>
</evidence>
<dbReference type="InterPro" id="IPR001128">
    <property type="entry name" value="Cyt_P450"/>
</dbReference>
<evidence type="ECO:0000256" key="4">
    <source>
        <dbReference type="ARBA" id="ARBA00022723"/>
    </source>
</evidence>
<dbReference type="AlphaFoldDB" id="A0A6F8GXK2"/>
<feature type="binding site" description="axial binding residue" evidence="8">
    <location>
        <position position="431"/>
    </location>
    <ligand>
        <name>heme</name>
        <dbReference type="ChEBI" id="CHEBI:30413"/>
    </ligand>
    <ligandPart>
        <name>Fe</name>
        <dbReference type="ChEBI" id="CHEBI:18248"/>
    </ligandPart>
</feature>
<name>A0A6F8GXK2_LOCMI</name>
<dbReference type="Gene3D" id="1.10.630.10">
    <property type="entry name" value="Cytochrome P450"/>
    <property type="match status" value="1"/>
</dbReference>
<accession>A0A6F8GXK2</accession>
<dbReference type="InterPro" id="IPR036396">
    <property type="entry name" value="Cyt_P450_sf"/>
</dbReference>
<evidence type="ECO:0000256" key="2">
    <source>
        <dbReference type="ARBA" id="ARBA00010617"/>
    </source>
</evidence>
<organism evidence="9">
    <name type="scientific">Locusta migratoria</name>
    <name type="common">Migratory locust</name>
    <dbReference type="NCBI Taxonomy" id="7004"/>
    <lineage>
        <taxon>Eukaryota</taxon>
        <taxon>Metazoa</taxon>
        <taxon>Ecdysozoa</taxon>
        <taxon>Arthropoda</taxon>
        <taxon>Hexapoda</taxon>
        <taxon>Insecta</taxon>
        <taxon>Pterygota</taxon>
        <taxon>Neoptera</taxon>
        <taxon>Polyneoptera</taxon>
        <taxon>Orthoptera</taxon>
        <taxon>Caelifera</taxon>
        <taxon>Acrididea</taxon>
        <taxon>Acridomorpha</taxon>
        <taxon>Acridoidea</taxon>
        <taxon>Acrididae</taxon>
        <taxon>Oedipodinae</taxon>
        <taxon>Locusta</taxon>
    </lineage>
</organism>
<dbReference type="EMBL" id="KY852389">
    <property type="protein sequence ID" value="AVL92827.1"/>
    <property type="molecule type" value="mRNA"/>
</dbReference>
<evidence type="ECO:0000313" key="9">
    <source>
        <dbReference type="EMBL" id="AVL92827.1"/>
    </source>
</evidence>
<sequence>MWSRAREWSRASSWAARALQPQTQQQQLPPPPAPRGLPLVGTTLDLIAAGSAPRLHHYVDQRHRQLGPVFRDSIGPVDAVFVSDPNEMRRVFSLEGRYPAHIVPEAWLLYNQVYGYKRGLFFMEGEEWQRFRRVLAGQLLRASSVPELLLAPCHAVAKDFAAELAPGQVVPDLESRMYLWATDVLVAVLLGAQRYGELRSQLRAPTRELAGAVHKVFGESARLSLMPAKLARLLHLPAWRHFVSAVQAALDQGNALVTRLIPECAAGNGLLGRLLAAGVSHDDARRLVVDLLLAAGDTTAYSMLWLVLLLAKHPSVQEELHGALSQPAAAEPEAAARLPLARGVIREALRLYPVAPFLCRYLPEDADIGGYRVSAGQLVVLSLYTSGRSEANFPQAGRFWPQRWLRDSAGAYRGVTASHASLPFAMGARSCVGQKLAETQMALLIAEITKRFRLELADGAEPEPEMVLRLVSVPSRPVRVRPLPRL</sequence>
<comment type="cofactor">
    <cofactor evidence="1 8">
        <name>heme</name>
        <dbReference type="ChEBI" id="CHEBI:30413"/>
    </cofactor>
</comment>
<protein>
    <submittedName>
        <fullName evidence="9">CYP450</fullName>
    </submittedName>
</protein>
<evidence type="ECO:0000256" key="3">
    <source>
        <dbReference type="ARBA" id="ARBA00022617"/>
    </source>
</evidence>
<dbReference type="GO" id="GO:0016705">
    <property type="term" value="F:oxidoreductase activity, acting on paired donors, with incorporation or reduction of molecular oxygen"/>
    <property type="evidence" value="ECO:0007669"/>
    <property type="project" value="InterPro"/>
</dbReference>
<evidence type="ECO:0000256" key="1">
    <source>
        <dbReference type="ARBA" id="ARBA00001971"/>
    </source>
</evidence>
<evidence type="ECO:0000256" key="5">
    <source>
        <dbReference type="ARBA" id="ARBA00023002"/>
    </source>
</evidence>